<accession>A0A087UML9</accession>
<dbReference type="Proteomes" id="UP000054359">
    <property type="component" value="Unassembled WGS sequence"/>
</dbReference>
<organism evidence="1 2">
    <name type="scientific">Stegodyphus mimosarum</name>
    <name type="common">African social velvet spider</name>
    <dbReference type="NCBI Taxonomy" id="407821"/>
    <lineage>
        <taxon>Eukaryota</taxon>
        <taxon>Metazoa</taxon>
        <taxon>Ecdysozoa</taxon>
        <taxon>Arthropoda</taxon>
        <taxon>Chelicerata</taxon>
        <taxon>Arachnida</taxon>
        <taxon>Araneae</taxon>
        <taxon>Araneomorphae</taxon>
        <taxon>Entelegynae</taxon>
        <taxon>Eresoidea</taxon>
        <taxon>Eresidae</taxon>
        <taxon>Stegodyphus</taxon>
    </lineage>
</organism>
<dbReference type="AlphaFoldDB" id="A0A087UML9"/>
<protein>
    <submittedName>
        <fullName evidence="1">Uncharacterized protein</fullName>
    </submittedName>
</protein>
<reference evidence="1 2" key="1">
    <citation type="submission" date="2013-11" db="EMBL/GenBank/DDBJ databases">
        <title>Genome sequencing of Stegodyphus mimosarum.</title>
        <authorList>
            <person name="Bechsgaard J."/>
        </authorList>
    </citation>
    <scope>NUCLEOTIDE SEQUENCE [LARGE SCALE GENOMIC DNA]</scope>
</reference>
<evidence type="ECO:0000313" key="1">
    <source>
        <dbReference type="EMBL" id="KFM78608.1"/>
    </source>
</evidence>
<proteinExistence type="predicted"/>
<evidence type="ECO:0000313" key="2">
    <source>
        <dbReference type="Proteomes" id="UP000054359"/>
    </source>
</evidence>
<name>A0A087UML9_STEMI</name>
<gene>
    <name evidence="1" type="ORF">X975_17681</name>
</gene>
<dbReference type="EMBL" id="KK120585">
    <property type="protein sequence ID" value="KFM78608.1"/>
    <property type="molecule type" value="Genomic_DNA"/>
</dbReference>
<feature type="non-terminal residue" evidence="1">
    <location>
        <position position="60"/>
    </location>
</feature>
<sequence>MPINFRMDDLLKNNFLNLQNKQKDHLTFSNVKQSENAVSKEFANINISSSVPANGIPIPP</sequence>
<keyword evidence="2" id="KW-1185">Reference proteome</keyword>